<dbReference type="AlphaFoldDB" id="A0A9P1E315"/>
<accession>A0A9P1E315</accession>
<protein>
    <submittedName>
        <fullName evidence="2">Uncharacterized protein</fullName>
    </submittedName>
</protein>
<dbReference type="OrthoDB" id="673745at2759"/>
<comment type="caution">
    <text evidence="2">The sequence shown here is derived from an EMBL/GenBank/DDBJ whole genome shotgun (WGS) entry which is preliminary data.</text>
</comment>
<feature type="compositionally biased region" description="Basic residues" evidence="1">
    <location>
        <begin position="122"/>
        <end position="141"/>
    </location>
</feature>
<feature type="compositionally biased region" description="Basic residues" evidence="1">
    <location>
        <begin position="1"/>
        <end position="11"/>
    </location>
</feature>
<feature type="compositionally biased region" description="Basic and acidic residues" evidence="1">
    <location>
        <begin position="61"/>
        <end position="74"/>
    </location>
</feature>
<evidence type="ECO:0000313" key="2">
    <source>
        <dbReference type="EMBL" id="CAH9076763.1"/>
    </source>
</evidence>
<name>A0A9P1E315_CUSEU</name>
<feature type="region of interest" description="Disordered" evidence="1">
    <location>
        <begin position="1"/>
        <end position="148"/>
    </location>
</feature>
<dbReference type="Proteomes" id="UP001152484">
    <property type="component" value="Unassembled WGS sequence"/>
</dbReference>
<sequence>MGGKGQKRREKNYRESHGGSARLPPPPDPSSVDALPSKLLKLMALTEAGKTPPKGSAKGNDGVREMLHLEEKSTSKMSGVKRKTSDEKPVESSVPEKKSKKKRKKANDLRFESTEEFGGTSSKRKERRKQRLKDKKKKGKKASTQEAFDYPKHEKIKFGEVVDAPPKLGALPKVRKMTLEASQERLRLKAVDAYRNRKGWASRPGIHLTPPITALPSL</sequence>
<proteinExistence type="predicted"/>
<feature type="compositionally biased region" description="Basic and acidic residues" evidence="1">
    <location>
        <begin position="83"/>
        <end position="97"/>
    </location>
</feature>
<evidence type="ECO:0000256" key="1">
    <source>
        <dbReference type="SAM" id="MobiDB-lite"/>
    </source>
</evidence>
<dbReference type="PANTHER" id="PTHR37218:SF2">
    <property type="entry name" value="COILED-COIL PROTEIN"/>
    <property type="match status" value="1"/>
</dbReference>
<dbReference type="PANTHER" id="PTHR37218">
    <property type="entry name" value="COILED-COIL PROTEIN"/>
    <property type="match status" value="1"/>
</dbReference>
<organism evidence="2 3">
    <name type="scientific">Cuscuta europaea</name>
    <name type="common">European dodder</name>
    <dbReference type="NCBI Taxonomy" id="41803"/>
    <lineage>
        <taxon>Eukaryota</taxon>
        <taxon>Viridiplantae</taxon>
        <taxon>Streptophyta</taxon>
        <taxon>Embryophyta</taxon>
        <taxon>Tracheophyta</taxon>
        <taxon>Spermatophyta</taxon>
        <taxon>Magnoliopsida</taxon>
        <taxon>eudicotyledons</taxon>
        <taxon>Gunneridae</taxon>
        <taxon>Pentapetalae</taxon>
        <taxon>asterids</taxon>
        <taxon>lamiids</taxon>
        <taxon>Solanales</taxon>
        <taxon>Convolvulaceae</taxon>
        <taxon>Cuscuteae</taxon>
        <taxon>Cuscuta</taxon>
        <taxon>Cuscuta subgen. Cuscuta</taxon>
    </lineage>
</organism>
<gene>
    <name evidence="2" type="ORF">CEURO_LOCUS6004</name>
</gene>
<reference evidence="2" key="1">
    <citation type="submission" date="2022-07" db="EMBL/GenBank/DDBJ databases">
        <authorList>
            <person name="Macas J."/>
            <person name="Novak P."/>
            <person name="Neumann P."/>
        </authorList>
    </citation>
    <scope>NUCLEOTIDE SEQUENCE</scope>
</reference>
<keyword evidence="3" id="KW-1185">Reference proteome</keyword>
<evidence type="ECO:0000313" key="3">
    <source>
        <dbReference type="Proteomes" id="UP001152484"/>
    </source>
</evidence>
<dbReference type="EMBL" id="CAMAPE010000010">
    <property type="protein sequence ID" value="CAH9076763.1"/>
    <property type="molecule type" value="Genomic_DNA"/>
</dbReference>